<accession>A0AAN6GMS8</accession>
<reference evidence="1" key="1">
    <citation type="journal article" date="2023" name="PhytoFront">
        <title>Draft Genome Resources of Seven Strains of Tilletia horrida, Causal Agent of Kernel Smut of Rice.</title>
        <authorList>
            <person name="Khanal S."/>
            <person name="Antony Babu S."/>
            <person name="Zhou X.G."/>
        </authorList>
    </citation>
    <scope>NUCLEOTIDE SEQUENCE</scope>
    <source>
        <strain evidence="1">TX6</strain>
    </source>
</reference>
<dbReference type="EMBL" id="JAPDMZ010000676">
    <property type="protein sequence ID" value="KAK0541957.1"/>
    <property type="molecule type" value="Genomic_DNA"/>
</dbReference>
<dbReference type="Proteomes" id="UP001176517">
    <property type="component" value="Unassembled WGS sequence"/>
</dbReference>
<sequence>MTSSTYNCPKCPNFCDKPFEAFKSHWRRHHRGESRPDSVGRGFRSDLLSNSWTPILNSWSKIPLEHPFASQGLQILEHFKSNSFEAPLGTNIFSIFDFSPKFDHVFRDIEVAHFSNGATPGTLVLSETGEPAEHLNLSHLQASFLACNWDNFHHFKTDNLCAAIGFDAHDLEGLEQCRPHMPSEAKHLGIPSSDDGPRLELAYTPRGHITRVHQDGFLHGSIVTTLFGRKLLITWAPTPYDLKLYFKYWPHKWNLPLDVISDLQSPKFTIMDHGHFTFIPQGHLHMVMAIDSSAMVAFGIKHPGMIKDGLLLSDSVFKHLSTLDCNGTDVKDIIGLLRDGVETHCNVDDELYADARDAANDALLWVEDQIASLT</sequence>
<comment type="caution">
    <text evidence="1">The sequence shown here is derived from an EMBL/GenBank/DDBJ whole genome shotgun (WGS) entry which is preliminary data.</text>
</comment>
<dbReference type="AlphaFoldDB" id="A0AAN6GMS8"/>
<evidence type="ECO:0008006" key="3">
    <source>
        <dbReference type="Google" id="ProtNLM"/>
    </source>
</evidence>
<dbReference type="SUPFAM" id="SSF51197">
    <property type="entry name" value="Clavaminate synthase-like"/>
    <property type="match status" value="1"/>
</dbReference>
<keyword evidence="2" id="KW-1185">Reference proteome</keyword>
<organism evidence="1 2">
    <name type="scientific">Tilletia horrida</name>
    <dbReference type="NCBI Taxonomy" id="155126"/>
    <lineage>
        <taxon>Eukaryota</taxon>
        <taxon>Fungi</taxon>
        <taxon>Dikarya</taxon>
        <taxon>Basidiomycota</taxon>
        <taxon>Ustilaginomycotina</taxon>
        <taxon>Exobasidiomycetes</taxon>
        <taxon>Tilletiales</taxon>
        <taxon>Tilletiaceae</taxon>
        <taxon>Tilletia</taxon>
    </lineage>
</organism>
<evidence type="ECO:0000313" key="2">
    <source>
        <dbReference type="Proteomes" id="UP001176517"/>
    </source>
</evidence>
<evidence type="ECO:0000313" key="1">
    <source>
        <dbReference type="EMBL" id="KAK0541957.1"/>
    </source>
</evidence>
<proteinExistence type="predicted"/>
<name>A0AAN6GMS8_9BASI</name>
<dbReference type="Gene3D" id="2.60.120.650">
    <property type="entry name" value="Cupin"/>
    <property type="match status" value="1"/>
</dbReference>
<gene>
    <name evidence="1" type="ORF">OC846_006889</name>
</gene>
<protein>
    <recommendedName>
        <fullName evidence="3">JmjC domain-containing protein</fullName>
    </recommendedName>
</protein>